<dbReference type="CDD" id="cd00093">
    <property type="entry name" value="HTH_XRE"/>
    <property type="match status" value="1"/>
</dbReference>
<keyword evidence="6" id="KW-0547">Nucleotide-binding</keyword>
<reference evidence="11 12" key="1">
    <citation type="submission" date="2016-10" db="EMBL/GenBank/DDBJ databases">
        <authorList>
            <person name="de Groot N.N."/>
        </authorList>
    </citation>
    <scope>NUCLEOTIDE SEQUENCE [LARGE SCALE GENOMIC DNA]</scope>
    <source>
        <strain evidence="11 12">KPR-7B</strain>
    </source>
</reference>
<dbReference type="PROSITE" id="PS50943">
    <property type="entry name" value="HTH_CROC1"/>
    <property type="match status" value="1"/>
</dbReference>
<comment type="similarity">
    <text evidence="9">Belongs to the MntA antitoxin family.</text>
</comment>
<evidence type="ECO:0000256" key="3">
    <source>
        <dbReference type="ARBA" id="ARBA00022679"/>
    </source>
</evidence>
<dbReference type="GO" id="GO:0005524">
    <property type="term" value="F:ATP binding"/>
    <property type="evidence" value="ECO:0007669"/>
    <property type="project" value="UniProtKB-KW"/>
</dbReference>
<evidence type="ECO:0000256" key="7">
    <source>
        <dbReference type="ARBA" id="ARBA00022840"/>
    </source>
</evidence>
<accession>A0A1G9WUY2</accession>
<proteinExistence type="inferred from homology"/>
<dbReference type="SUPFAM" id="SSF81301">
    <property type="entry name" value="Nucleotidyltransferase"/>
    <property type="match status" value="1"/>
</dbReference>
<feature type="domain" description="HTH cro/C1-type" evidence="10">
    <location>
        <begin position="13"/>
        <end position="59"/>
    </location>
</feature>
<evidence type="ECO:0000256" key="6">
    <source>
        <dbReference type="ARBA" id="ARBA00022741"/>
    </source>
</evidence>
<dbReference type="SMART" id="SM00530">
    <property type="entry name" value="HTH_XRE"/>
    <property type="match status" value="1"/>
</dbReference>
<evidence type="ECO:0000313" key="11">
    <source>
        <dbReference type="EMBL" id="SDM88362.1"/>
    </source>
</evidence>
<dbReference type="SUPFAM" id="SSF47413">
    <property type="entry name" value="lambda repressor-like DNA-binding domains"/>
    <property type="match status" value="1"/>
</dbReference>
<dbReference type="Gene3D" id="3.30.460.10">
    <property type="entry name" value="Beta Polymerase, domain 2"/>
    <property type="match status" value="1"/>
</dbReference>
<dbReference type="GO" id="GO:0046872">
    <property type="term" value="F:metal ion binding"/>
    <property type="evidence" value="ECO:0007669"/>
    <property type="project" value="UniProtKB-KW"/>
</dbReference>
<evidence type="ECO:0000256" key="1">
    <source>
        <dbReference type="ARBA" id="ARBA00001946"/>
    </source>
</evidence>
<comment type="cofactor">
    <cofactor evidence="1">
        <name>Mg(2+)</name>
        <dbReference type="ChEBI" id="CHEBI:18420"/>
    </cofactor>
</comment>
<sequence length="156" mass="16868">MRRFDTNAAPELIRAARRDVGLTQTQLAERAGLRQPSLAQMESGRRPVSDEMLERVLRAADYRPSIPLAAHADEIIASARAHGFANPRVFGSTLRGEDTFDSDIDLLVTPVLGADLFDLALFAAEVEDLTGFPVEAVADTSVPDALKSAVREAVPL</sequence>
<dbReference type="InterPro" id="IPR052038">
    <property type="entry name" value="Type-VII_TA_antitoxin"/>
</dbReference>
<dbReference type="InterPro" id="IPR002934">
    <property type="entry name" value="Polymerase_NTP_transf_dom"/>
</dbReference>
<dbReference type="Pfam" id="PF01909">
    <property type="entry name" value="NTP_transf_2"/>
    <property type="match status" value="1"/>
</dbReference>
<protein>
    <recommendedName>
        <fullName evidence="10">HTH cro/C1-type domain-containing protein</fullName>
    </recommendedName>
</protein>
<keyword evidence="3" id="KW-0808">Transferase</keyword>
<keyword evidence="2" id="KW-1277">Toxin-antitoxin system</keyword>
<evidence type="ECO:0000259" key="10">
    <source>
        <dbReference type="PROSITE" id="PS50943"/>
    </source>
</evidence>
<dbReference type="InterPro" id="IPR043519">
    <property type="entry name" value="NT_sf"/>
</dbReference>
<dbReference type="Pfam" id="PF01381">
    <property type="entry name" value="HTH_3"/>
    <property type="match status" value="1"/>
</dbReference>
<keyword evidence="5" id="KW-0479">Metal-binding</keyword>
<keyword evidence="4" id="KW-0548">Nucleotidyltransferase</keyword>
<dbReference type="InterPro" id="IPR010982">
    <property type="entry name" value="Lambda_DNA-bd_dom_sf"/>
</dbReference>
<evidence type="ECO:0000256" key="5">
    <source>
        <dbReference type="ARBA" id="ARBA00022723"/>
    </source>
</evidence>
<evidence type="ECO:0000313" key="12">
    <source>
        <dbReference type="Proteomes" id="UP000199671"/>
    </source>
</evidence>
<dbReference type="AlphaFoldDB" id="A0A1G9WUY2"/>
<dbReference type="GO" id="GO:0016779">
    <property type="term" value="F:nucleotidyltransferase activity"/>
    <property type="evidence" value="ECO:0007669"/>
    <property type="project" value="UniProtKB-KW"/>
</dbReference>
<dbReference type="RefSeq" id="WP_092610796.1">
    <property type="nucleotide sequence ID" value="NZ_FNHU01000008.1"/>
</dbReference>
<evidence type="ECO:0000256" key="9">
    <source>
        <dbReference type="ARBA" id="ARBA00038276"/>
    </source>
</evidence>
<evidence type="ECO:0000256" key="2">
    <source>
        <dbReference type="ARBA" id="ARBA00022649"/>
    </source>
</evidence>
<dbReference type="OrthoDB" id="9803128at2"/>
<dbReference type="PANTHER" id="PTHR33571:SF12">
    <property type="entry name" value="BSL3053 PROTEIN"/>
    <property type="match status" value="1"/>
</dbReference>
<evidence type="ECO:0000256" key="8">
    <source>
        <dbReference type="ARBA" id="ARBA00022842"/>
    </source>
</evidence>
<dbReference type="GO" id="GO:0003677">
    <property type="term" value="F:DNA binding"/>
    <property type="evidence" value="ECO:0007669"/>
    <property type="project" value="InterPro"/>
</dbReference>
<dbReference type="CDD" id="cd05403">
    <property type="entry name" value="NT_KNTase_like"/>
    <property type="match status" value="1"/>
</dbReference>
<keyword evidence="8" id="KW-0460">Magnesium</keyword>
<gene>
    <name evidence="11" type="ORF">SAMN04487766_10860</name>
</gene>
<name>A0A1G9WUY2_9ACTO</name>
<evidence type="ECO:0000256" key="4">
    <source>
        <dbReference type="ARBA" id="ARBA00022695"/>
    </source>
</evidence>
<dbReference type="Gene3D" id="1.10.260.40">
    <property type="entry name" value="lambda repressor-like DNA-binding domains"/>
    <property type="match status" value="1"/>
</dbReference>
<keyword evidence="7" id="KW-0067">ATP-binding</keyword>
<dbReference type="InterPro" id="IPR001387">
    <property type="entry name" value="Cro/C1-type_HTH"/>
</dbReference>
<dbReference type="EMBL" id="FNHU01000008">
    <property type="protein sequence ID" value="SDM88362.1"/>
    <property type="molecule type" value="Genomic_DNA"/>
</dbReference>
<dbReference type="PANTHER" id="PTHR33571">
    <property type="entry name" value="SSL8005 PROTEIN"/>
    <property type="match status" value="1"/>
</dbReference>
<organism evidence="11 12">
    <name type="scientific">Actinomyces ruminicola</name>
    <dbReference type="NCBI Taxonomy" id="332524"/>
    <lineage>
        <taxon>Bacteria</taxon>
        <taxon>Bacillati</taxon>
        <taxon>Actinomycetota</taxon>
        <taxon>Actinomycetes</taxon>
        <taxon>Actinomycetales</taxon>
        <taxon>Actinomycetaceae</taxon>
        <taxon>Actinomyces</taxon>
    </lineage>
</organism>
<dbReference type="Proteomes" id="UP000199671">
    <property type="component" value="Unassembled WGS sequence"/>
</dbReference>